<comment type="subcellular location">
    <subcellularLocation>
        <location evidence="1">Cytoplasm</location>
    </subcellularLocation>
</comment>
<keyword evidence="5" id="KW-0805">Transcription regulation</keyword>
<dbReference type="PANTHER" id="PTHR42713:SF3">
    <property type="entry name" value="TRANSCRIPTIONAL REGULATORY PROTEIN HPTR"/>
    <property type="match status" value="1"/>
</dbReference>
<evidence type="ECO:0000256" key="5">
    <source>
        <dbReference type="ARBA" id="ARBA00023015"/>
    </source>
</evidence>
<evidence type="ECO:0000256" key="1">
    <source>
        <dbReference type="ARBA" id="ARBA00004496"/>
    </source>
</evidence>
<dbReference type="PROSITE" id="PS01124">
    <property type="entry name" value="HTH_ARAC_FAMILY_2"/>
    <property type="match status" value="1"/>
</dbReference>
<keyword evidence="7" id="KW-0804">Transcription</keyword>
<protein>
    <submittedName>
        <fullName evidence="11">Two-component system, response regulator YesN</fullName>
    </submittedName>
</protein>
<dbReference type="InterPro" id="IPR051552">
    <property type="entry name" value="HptR"/>
</dbReference>
<dbReference type="InterPro" id="IPR001789">
    <property type="entry name" value="Sig_transdc_resp-reg_receiver"/>
</dbReference>
<dbReference type="GO" id="GO:0003700">
    <property type="term" value="F:DNA-binding transcription factor activity"/>
    <property type="evidence" value="ECO:0007669"/>
    <property type="project" value="InterPro"/>
</dbReference>
<reference evidence="12" key="1">
    <citation type="submission" date="2016-10" db="EMBL/GenBank/DDBJ databases">
        <authorList>
            <person name="Varghese N."/>
            <person name="Submissions S."/>
        </authorList>
    </citation>
    <scope>NUCLEOTIDE SEQUENCE [LARGE SCALE GENOMIC DNA]</scope>
    <source>
        <strain evidence="12">CGMCC 1.11012</strain>
    </source>
</reference>
<dbReference type="InterPro" id="IPR018060">
    <property type="entry name" value="HTH_AraC"/>
</dbReference>
<dbReference type="PROSITE" id="PS50110">
    <property type="entry name" value="RESPONSE_REGULATORY"/>
    <property type="match status" value="1"/>
</dbReference>
<dbReference type="GO" id="GO:0005737">
    <property type="term" value="C:cytoplasm"/>
    <property type="evidence" value="ECO:0007669"/>
    <property type="project" value="UniProtKB-SubCell"/>
</dbReference>
<evidence type="ECO:0000256" key="4">
    <source>
        <dbReference type="ARBA" id="ARBA00023012"/>
    </source>
</evidence>
<keyword evidence="12" id="KW-1185">Reference proteome</keyword>
<dbReference type="InterPro" id="IPR011006">
    <property type="entry name" value="CheY-like_superfamily"/>
</dbReference>
<dbReference type="EMBL" id="FNDX01000005">
    <property type="protein sequence ID" value="SDI45277.1"/>
    <property type="molecule type" value="Genomic_DNA"/>
</dbReference>
<proteinExistence type="predicted"/>
<dbReference type="GO" id="GO:0000160">
    <property type="term" value="P:phosphorelay signal transduction system"/>
    <property type="evidence" value="ECO:0007669"/>
    <property type="project" value="UniProtKB-KW"/>
</dbReference>
<dbReference type="GO" id="GO:0043565">
    <property type="term" value="F:sequence-specific DNA binding"/>
    <property type="evidence" value="ECO:0007669"/>
    <property type="project" value="InterPro"/>
</dbReference>
<keyword evidence="3 8" id="KW-0597">Phosphoprotein</keyword>
<dbReference type="PANTHER" id="PTHR42713">
    <property type="entry name" value="HISTIDINE KINASE-RELATED"/>
    <property type="match status" value="1"/>
</dbReference>
<evidence type="ECO:0000313" key="12">
    <source>
        <dbReference type="Proteomes" id="UP000199050"/>
    </source>
</evidence>
<name>A0A1G8KPE5_9BACL</name>
<dbReference type="Pfam" id="PF12833">
    <property type="entry name" value="HTH_18"/>
    <property type="match status" value="1"/>
</dbReference>
<keyword evidence="4" id="KW-0902">Two-component regulatory system</keyword>
<dbReference type="SUPFAM" id="SSF52172">
    <property type="entry name" value="CheY-like"/>
    <property type="match status" value="1"/>
</dbReference>
<dbReference type="Gene3D" id="1.10.10.60">
    <property type="entry name" value="Homeodomain-like"/>
    <property type="match status" value="2"/>
</dbReference>
<feature type="modified residue" description="4-aspartylphosphate" evidence="8">
    <location>
        <position position="56"/>
    </location>
</feature>
<dbReference type="SMART" id="SM00342">
    <property type="entry name" value="HTH_ARAC"/>
    <property type="match status" value="1"/>
</dbReference>
<evidence type="ECO:0000256" key="8">
    <source>
        <dbReference type="PROSITE-ProRule" id="PRU00169"/>
    </source>
</evidence>
<feature type="domain" description="HTH araC/xylS-type" evidence="9">
    <location>
        <begin position="416"/>
        <end position="515"/>
    </location>
</feature>
<organism evidence="11 12">
    <name type="scientific">Paenibacillus typhae</name>
    <dbReference type="NCBI Taxonomy" id="1174501"/>
    <lineage>
        <taxon>Bacteria</taxon>
        <taxon>Bacillati</taxon>
        <taxon>Bacillota</taxon>
        <taxon>Bacilli</taxon>
        <taxon>Bacillales</taxon>
        <taxon>Paenibacillaceae</taxon>
        <taxon>Paenibacillus</taxon>
    </lineage>
</organism>
<keyword evidence="6" id="KW-0238">DNA-binding</keyword>
<evidence type="ECO:0000256" key="7">
    <source>
        <dbReference type="ARBA" id="ARBA00023163"/>
    </source>
</evidence>
<sequence length="530" mass="61020">MMKKLLIVDDEKMIRQGLKAMIEREYPAVYTIGLAGNGQEALELFRREPADIIITDIRMPVMDGITLLEHLSEEVLPELRPAVIILSGHDDFEYAKSAIRHRVKDYLLKPIRREELFGTLEQIQQERQAQESGASRQAQETENYRKELRTARLQRLLQQQDVQPGPEQLEELGRLQLPYMVGVINYYYSDGTRMNSGEVQGLLERLTGPLEQQFSEMLTDWEGKLVLAGGRAEAFLNLYRIAETKEIKGLLMGVSETTGNPEDFQECYKQACRALQYTFLTPQSGFMDYGSIRADRLSFPLPEEELRKLLNMLGTEREKEIKSLLGNIFQTEHLQHLDLAYVENVARSINERVLDEVFRVHGEASVEVLKLYRTVGNLYNYRHFHDYYRALEHLLLSVNDYIIGIRSAHTEHADMEAALAYIEEHYARPLNMAMVSNHVSLSYSYFSEAFKAYTGESFVIYLKKVRIRHAKELLSGSRMMKLSGVSEAVGFENSKQFTRVFKELEGISPGEYRIKLLGAGGIRPEDKEFY</sequence>
<evidence type="ECO:0000256" key="6">
    <source>
        <dbReference type="ARBA" id="ARBA00023125"/>
    </source>
</evidence>
<dbReference type="RefSeq" id="WP_341833373.1">
    <property type="nucleotide sequence ID" value="NZ_CBCSKY010000002.1"/>
</dbReference>
<evidence type="ECO:0000313" key="11">
    <source>
        <dbReference type="EMBL" id="SDI45277.1"/>
    </source>
</evidence>
<dbReference type="Proteomes" id="UP000199050">
    <property type="component" value="Unassembled WGS sequence"/>
</dbReference>
<dbReference type="AlphaFoldDB" id="A0A1G8KPE5"/>
<dbReference type="CDD" id="cd17536">
    <property type="entry name" value="REC_YesN-like"/>
    <property type="match status" value="1"/>
</dbReference>
<dbReference type="InterPro" id="IPR009057">
    <property type="entry name" value="Homeodomain-like_sf"/>
</dbReference>
<dbReference type="STRING" id="1174501.SAMN05216192_105219"/>
<accession>A0A1G8KPE5</accession>
<evidence type="ECO:0000259" key="9">
    <source>
        <dbReference type="PROSITE" id="PS01124"/>
    </source>
</evidence>
<gene>
    <name evidence="11" type="ORF">SAMN05216192_105219</name>
</gene>
<dbReference type="SUPFAM" id="SSF46689">
    <property type="entry name" value="Homeodomain-like"/>
    <property type="match status" value="2"/>
</dbReference>
<dbReference type="PROSITE" id="PS00041">
    <property type="entry name" value="HTH_ARAC_FAMILY_1"/>
    <property type="match status" value="1"/>
</dbReference>
<evidence type="ECO:0000259" key="10">
    <source>
        <dbReference type="PROSITE" id="PS50110"/>
    </source>
</evidence>
<dbReference type="Gene3D" id="3.40.50.2300">
    <property type="match status" value="1"/>
</dbReference>
<evidence type="ECO:0000256" key="3">
    <source>
        <dbReference type="ARBA" id="ARBA00022553"/>
    </source>
</evidence>
<dbReference type="InterPro" id="IPR018062">
    <property type="entry name" value="HTH_AraC-typ_CS"/>
</dbReference>
<keyword evidence="2" id="KW-0963">Cytoplasm</keyword>
<dbReference type="SMART" id="SM00448">
    <property type="entry name" value="REC"/>
    <property type="match status" value="1"/>
</dbReference>
<feature type="domain" description="Response regulatory" evidence="10">
    <location>
        <begin position="4"/>
        <end position="124"/>
    </location>
</feature>
<dbReference type="Pfam" id="PF00072">
    <property type="entry name" value="Response_reg"/>
    <property type="match status" value="1"/>
</dbReference>
<evidence type="ECO:0000256" key="2">
    <source>
        <dbReference type="ARBA" id="ARBA00022490"/>
    </source>
</evidence>